<feature type="domain" description="Glycosyltransferase 2-like" evidence="3">
    <location>
        <begin position="5"/>
        <end position="147"/>
    </location>
</feature>
<comment type="similarity">
    <text evidence="1">Belongs to the glycosyltransferase 2 family. WaaE/KdtX subfamily.</text>
</comment>
<reference evidence="5" key="1">
    <citation type="submission" date="2016-10" db="EMBL/GenBank/DDBJ databases">
        <authorList>
            <person name="Varghese N."/>
            <person name="Submissions S."/>
        </authorList>
    </citation>
    <scope>NUCLEOTIDE SEQUENCE [LARGE SCALE GENOMIC DNA]</scope>
    <source>
        <strain evidence="5">DSM 24740</strain>
    </source>
</reference>
<evidence type="ECO:0000313" key="5">
    <source>
        <dbReference type="Proteomes" id="UP000199021"/>
    </source>
</evidence>
<dbReference type="InParanoid" id="A0A1H9AEE7"/>
<keyword evidence="4" id="KW-0808">Transferase</keyword>
<dbReference type="Pfam" id="PF00535">
    <property type="entry name" value="Glycos_transf_2"/>
    <property type="match status" value="1"/>
</dbReference>
<sequence>MRQLSIIYTTFNELDIIERSLASVAGWSDDLVVVDSFSTDGTAELLEAREDVILRQRKYVGPSDQKNWAIERARHEWILLLDADEIVTPELRAEINALLAADLIPHDAYWIGRDNHFMGRRIYHSGWAGDKVVRFFHRDRARYNDNQVHEEIITQGISVGWLKGRMLHYTFKDLDHFLDKTRRYARWSAKDHAAKTPRVGLYHLLVKPVYRFFKHYILQGGFRDEKEGLIISMVLAYGVFLRYAYMMAGRKAAANAPQSESKNP</sequence>
<proteinExistence type="inferred from homology"/>
<accession>A0A1H9AEE7</accession>
<dbReference type="GO" id="GO:0016740">
    <property type="term" value="F:transferase activity"/>
    <property type="evidence" value="ECO:0007669"/>
    <property type="project" value="UniProtKB-KW"/>
</dbReference>
<dbReference type="Proteomes" id="UP000199021">
    <property type="component" value="Unassembled WGS sequence"/>
</dbReference>
<dbReference type="CDD" id="cd02511">
    <property type="entry name" value="Beta4Glucosyltransferase"/>
    <property type="match status" value="1"/>
</dbReference>
<dbReference type="EMBL" id="FOFB01000002">
    <property type="protein sequence ID" value="SEP75132.1"/>
    <property type="molecule type" value="Genomic_DNA"/>
</dbReference>
<dbReference type="InterPro" id="IPR029044">
    <property type="entry name" value="Nucleotide-diphossugar_trans"/>
</dbReference>
<evidence type="ECO:0000313" key="4">
    <source>
        <dbReference type="EMBL" id="SEP75132.1"/>
    </source>
</evidence>
<protein>
    <submittedName>
        <fullName evidence="4">Glycosyltransferase involved in cell wall bisynthesis</fullName>
    </submittedName>
</protein>
<feature type="transmembrane region" description="Helical" evidence="2">
    <location>
        <begin position="228"/>
        <end position="245"/>
    </location>
</feature>
<evidence type="ECO:0000256" key="1">
    <source>
        <dbReference type="ARBA" id="ARBA00038494"/>
    </source>
</evidence>
<dbReference type="STRING" id="478744.SAMN05444359_10269"/>
<dbReference type="AlphaFoldDB" id="A0A1H9AEE7"/>
<dbReference type="RefSeq" id="WP_090165432.1">
    <property type="nucleotide sequence ID" value="NZ_FOFB01000002.1"/>
</dbReference>
<keyword evidence="2" id="KW-0812">Transmembrane</keyword>
<dbReference type="Gene3D" id="3.90.550.10">
    <property type="entry name" value="Spore Coat Polysaccharide Biosynthesis Protein SpsA, Chain A"/>
    <property type="match status" value="1"/>
</dbReference>
<name>A0A1H9AEE7_9BACT</name>
<evidence type="ECO:0000256" key="2">
    <source>
        <dbReference type="SAM" id="Phobius"/>
    </source>
</evidence>
<dbReference type="PANTHER" id="PTHR43630">
    <property type="entry name" value="POLY-BETA-1,6-N-ACETYL-D-GLUCOSAMINE SYNTHASE"/>
    <property type="match status" value="1"/>
</dbReference>
<keyword evidence="5" id="KW-1185">Reference proteome</keyword>
<dbReference type="SUPFAM" id="SSF53448">
    <property type="entry name" value="Nucleotide-diphospho-sugar transferases"/>
    <property type="match status" value="1"/>
</dbReference>
<dbReference type="OrthoDB" id="9815923at2"/>
<dbReference type="PANTHER" id="PTHR43630:SF2">
    <property type="entry name" value="GLYCOSYLTRANSFERASE"/>
    <property type="match status" value="1"/>
</dbReference>
<gene>
    <name evidence="4" type="ORF">SAMN05444359_10269</name>
</gene>
<evidence type="ECO:0000259" key="3">
    <source>
        <dbReference type="Pfam" id="PF00535"/>
    </source>
</evidence>
<organism evidence="4 5">
    <name type="scientific">Neolewinella agarilytica</name>
    <dbReference type="NCBI Taxonomy" id="478744"/>
    <lineage>
        <taxon>Bacteria</taxon>
        <taxon>Pseudomonadati</taxon>
        <taxon>Bacteroidota</taxon>
        <taxon>Saprospiria</taxon>
        <taxon>Saprospirales</taxon>
        <taxon>Lewinellaceae</taxon>
        <taxon>Neolewinella</taxon>
    </lineage>
</organism>
<keyword evidence="2" id="KW-0472">Membrane</keyword>
<keyword evidence="2" id="KW-1133">Transmembrane helix</keyword>
<dbReference type="InterPro" id="IPR001173">
    <property type="entry name" value="Glyco_trans_2-like"/>
</dbReference>